<dbReference type="InterPro" id="IPR052421">
    <property type="entry name" value="PCW_Enzyme_Inhibitor"/>
</dbReference>
<protein>
    <recommendedName>
        <fullName evidence="5">Pectinesterase inhibitor domain-containing protein</fullName>
    </recommendedName>
</protein>
<dbReference type="Proteomes" id="UP001280121">
    <property type="component" value="Unassembled WGS sequence"/>
</dbReference>
<keyword evidence="4" id="KW-1133">Transmembrane helix</keyword>
<dbReference type="Gene3D" id="1.20.140.40">
    <property type="entry name" value="Invertase/pectin methylesterase inhibitor family protein"/>
    <property type="match status" value="1"/>
</dbReference>
<feature type="transmembrane region" description="Helical" evidence="4">
    <location>
        <begin position="6"/>
        <end position="26"/>
    </location>
</feature>
<dbReference type="InterPro" id="IPR006501">
    <property type="entry name" value="Pectinesterase_inhib_dom"/>
</dbReference>
<evidence type="ECO:0000256" key="1">
    <source>
        <dbReference type="ARBA" id="ARBA00022729"/>
    </source>
</evidence>
<keyword evidence="4" id="KW-0472">Membrane</keyword>
<keyword evidence="7" id="KW-1185">Reference proteome</keyword>
<dbReference type="InterPro" id="IPR035513">
    <property type="entry name" value="Invertase/methylesterase_inhib"/>
</dbReference>
<keyword evidence="2" id="KW-1015">Disulfide bond</keyword>
<dbReference type="SUPFAM" id="SSF101148">
    <property type="entry name" value="Plant invertase/pectin methylesterase inhibitor"/>
    <property type="match status" value="1"/>
</dbReference>
<gene>
    <name evidence="6" type="ORF">Ddye_022421</name>
</gene>
<dbReference type="Pfam" id="PF04043">
    <property type="entry name" value="PMEI"/>
    <property type="match status" value="1"/>
</dbReference>
<proteinExistence type="inferred from homology"/>
<comment type="caution">
    <text evidence="6">The sequence shown here is derived from an EMBL/GenBank/DDBJ whole genome shotgun (WGS) entry which is preliminary data.</text>
</comment>
<evidence type="ECO:0000256" key="2">
    <source>
        <dbReference type="ARBA" id="ARBA00023157"/>
    </source>
</evidence>
<dbReference type="PANTHER" id="PTHR36710">
    <property type="entry name" value="PECTINESTERASE INHIBITOR-LIKE"/>
    <property type="match status" value="1"/>
</dbReference>
<dbReference type="EMBL" id="JANJYI010000006">
    <property type="protein sequence ID" value="KAK2647226.1"/>
    <property type="molecule type" value="Genomic_DNA"/>
</dbReference>
<dbReference type="FunFam" id="1.20.140.40:FF:000008">
    <property type="entry name" value="Invertase/pectin methylesterase inhibitor family protein"/>
    <property type="match status" value="1"/>
</dbReference>
<evidence type="ECO:0000256" key="3">
    <source>
        <dbReference type="ARBA" id="ARBA00038471"/>
    </source>
</evidence>
<evidence type="ECO:0000256" key="4">
    <source>
        <dbReference type="SAM" id="Phobius"/>
    </source>
</evidence>
<keyword evidence="1" id="KW-0732">Signal</keyword>
<dbReference type="InterPro" id="IPR034086">
    <property type="entry name" value="PMEI_plant"/>
</dbReference>
<evidence type="ECO:0000259" key="5">
    <source>
        <dbReference type="SMART" id="SM00856"/>
    </source>
</evidence>
<feature type="domain" description="Pectinesterase inhibitor" evidence="5">
    <location>
        <begin position="40"/>
        <end position="184"/>
    </location>
</feature>
<name>A0AAD9U463_9ROSI</name>
<sequence length="192" mass="21263">MVSFKSYYFFQASIVIVLLFMIMHMTPSFARLHMNKVSNKENQVINDICSKTTNPSNCLRLLKSISGTSTADLKGIAKIVLDLARSNATKTLDLINTLIPKTHDFRLKEGYRTCSEVYDNATDEINNAKSDFIQGDYSGMNEQASGAMTEAVTCDNETQGLPIDPSVRKGNQDLQNLCEIILVIANLLKGSN</sequence>
<dbReference type="AlphaFoldDB" id="A0AAD9U463"/>
<evidence type="ECO:0000313" key="7">
    <source>
        <dbReference type="Proteomes" id="UP001280121"/>
    </source>
</evidence>
<keyword evidence="4" id="KW-0812">Transmembrane</keyword>
<organism evidence="6 7">
    <name type="scientific">Dipteronia dyeriana</name>
    <dbReference type="NCBI Taxonomy" id="168575"/>
    <lineage>
        <taxon>Eukaryota</taxon>
        <taxon>Viridiplantae</taxon>
        <taxon>Streptophyta</taxon>
        <taxon>Embryophyta</taxon>
        <taxon>Tracheophyta</taxon>
        <taxon>Spermatophyta</taxon>
        <taxon>Magnoliopsida</taxon>
        <taxon>eudicotyledons</taxon>
        <taxon>Gunneridae</taxon>
        <taxon>Pentapetalae</taxon>
        <taxon>rosids</taxon>
        <taxon>malvids</taxon>
        <taxon>Sapindales</taxon>
        <taxon>Sapindaceae</taxon>
        <taxon>Hippocastanoideae</taxon>
        <taxon>Acereae</taxon>
        <taxon>Dipteronia</taxon>
    </lineage>
</organism>
<comment type="similarity">
    <text evidence="3">Belongs to the PMEI family.</text>
</comment>
<dbReference type="SMART" id="SM00856">
    <property type="entry name" value="PMEI"/>
    <property type="match status" value="1"/>
</dbReference>
<reference evidence="6" key="1">
    <citation type="journal article" date="2023" name="Plant J.">
        <title>Genome sequences and population genomics provide insights into the demographic history, inbreeding, and mutation load of two 'living fossil' tree species of Dipteronia.</title>
        <authorList>
            <person name="Feng Y."/>
            <person name="Comes H.P."/>
            <person name="Chen J."/>
            <person name="Zhu S."/>
            <person name="Lu R."/>
            <person name="Zhang X."/>
            <person name="Li P."/>
            <person name="Qiu J."/>
            <person name="Olsen K.M."/>
            <person name="Qiu Y."/>
        </authorList>
    </citation>
    <scope>NUCLEOTIDE SEQUENCE</scope>
    <source>
        <strain evidence="6">KIB01</strain>
    </source>
</reference>
<evidence type="ECO:0000313" key="6">
    <source>
        <dbReference type="EMBL" id="KAK2647226.1"/>
    </source>
</evidence>
<dbReference type="GO" id="GO:0046910">
    <property type="term" value="F:pectinesterase inhibitor activity"/>
    <property type="evidence" value="ECO:0007669"/>
    <property type="project" value="InterPro"/>
</dbReference>
<dbReference type="CDD" id="cd15797">
    <property type="entry name" value="PMEI"/>
    <property type="match status" value="1"/>
</dbReference>
<dbReference type="NCBIfam" id="TIGR01614">
    <property type="entry name" value="PME_inhib"/>
    <property type="match status" value="1"/>
</dbReference>
<accession>A0AAD9U463</accession>
<dbReference type="PANTHER" id="PTHR36710:SF4">
    <property type="entry name" value="PLANT INVERTASE_PECTIN METHYLESTERASE INHIBITOR SUPERFAMILY PROTEIN"/>
    <property type="match status" value="1"/>
</dbReference>